<gene>
    <name evidence="1" type="ORF">BV898_05151</name>
</gene>
<dbReference type="EMBL" id="MTYJ01000027">
    <property type="protein sequence ID" value="OQV20805.1"/>
    <property type="molecule type" value="Genomic_DNA"/>
</dbReference>
<reference evidence="2" key="1">
    <citation type="submission" date="2017-01" db="EMBL/GenBank/DDBJ databases">
        <title>Comparative genomics of anhydrobiosis in the tardigrade Hypsibius dujardini.</title>
        <authorList>
            <person name="Yoshida Y."/>
            <person name="Koutsovoulos G."/>
            <person name="Laetsch D."/>
            <person name="Stevens L."/>
            <person name="Kumar S."/>
            <person name="Horikawa D."/>
            <person name="Ishino K."/>
            <person name="Komine S."/>
            <person name="Tomita M."/>
            <person name="Blaxter M."/>
            <person name="Arakawa K."/>
        </authorList>
    </citation>
    <scope>NUCLEOTIDE SEQUENCE [LARGE SCALE GENOMIC DNA]</scope>
    <source>
        <strain evidence="2">Z151</strain>
    </source>
</reference>
<accession>A0A1W0X051</accession>
<organism evidence="1 2">
    <name type="scientific">Hypsibius exemplaris</name>
    <name type="common">Freshwater tardigrade</name>
    <dbReference type="NCBI Taxonomy" id="2072580"/>
    <lineage>
        <taxon>Eukaryota</taxon>
        <taxon>Metazoa</taxon>
        <taxon>Ecdysozoa</taxon>
        <taxon>Tardigrada</taxon>
        <taxon>Eutardigrada</taxon>
        <taxon>Parachela</taxon>
        <taxon>Hypsibioidea</taxon>
        <taxon>Hypsibiidae</taxon>
        <taxon>Hypsibius</taxon>
    </lineage>
</organism>
<proteinExistence type="predicted"/>
<dbReference type="Proteomes" id="UP000192578">
    <property type="component" value="Unassembled WGS sequence"/>
</dbReference>
<dbReference type="AlphaFoldDB" id="A0A1W0X051"/>
<sequence>MDRRLESSPLVKLGLHHVRHLPGKLLKILNLLLQRAQLLQHALQPYSAVFHFSGEVLRLRIPAFLQGGQLLCPTLLLGLCRSDADAQLTALGVSVDEFSQQSSSNVGHLIVC</sequence>
<evidence type="ECO:0000313" key="1">
    <source>
        <dbReference type="EMBL" id="OQV20805.1"/>
    </source>
</evidence>
<evidence type="ECO:0000313" key="2">
    <source>
        <dbReference type="Proteomes" id="UP000192578"/>
    </source>
</evidence>
<keyword evidence="2" id="KW-1185">Reference proteome</keyword>
<name>A0A1W0X051_HYPEX</name>
<protein>
    <submittedName>
        <fullName evidence="1">Uncharacterized protein</fullName>
    </submittedName>
</protein>
<comment type="caution">
    <text evidence="1">The sequence shown here is derived from an EMBL/GenBank/DDBJ whole genome shotgun (WGS) entry which is preliminary data.</text>
</comment>